<gene>
    <name evidence="3" type="ORF">IEQ34_010447</name>
    <name evidence="2" type="ORF">IEQ34_026420</name>
</gene>
<name>A0AAV7GWH2_DENCH</name>
<dbReference type="Proteomes" id="UP000775213">
    <property type="component" value="Unassembled WGS sequence"/>
</dbReference>
<dbReference type="EMBL" id="JAGFBR010000010">
    <property type="protein sequence ID" value="KAH0459784.1"/>
    <property type="molecule type" value="Genomic_DNA"/>
</dbReference>
<dbReference type="InterPro" id="IPR039280">
    <property type="entry name" value="VUP"/>
</dbReference>
<evidence type="ECO:0000256" key="1">
    <source>
        <dbReference type="SAM" id="MobiDB-lite"/>
    </source>
</evidence>
<evidence type="ECO:0000313" key="4">
    <source>
        <dbReference type="Proteomes" id="UP000775213"/>
    </source>
</evidence>
<feature type="compositionally biased region" description="Polar residues" evidence="1">
    <location>
        <begin position="8"/>
        <end position="26"/>
    </location>
</feature>
<dbReference type="AlphaFoldDB" id="A0AAV7GWH2"/>
<reference evidence="3" key="2">
    <citation type="submission" date="2021-03" db="EMBL/GenBank/DDBJ databases">
        <authorList>
            <person name="Zhang Y."/>
            <person name="Zhang G.-Q."/>
            <person name="Huang T."/>
            <person name="Niu S.-C."/>
            <person name="Liu Z.-J."/>
        </authorList>
    </citation>
    <scope>NUCLEOTIDE SEQUENCE</scope>
    <source>
        <strain evidence="3">Lindl</strain>
        <tissue evidence="3">Fresh leaves</tissue>
    </source>
</reference>
<accession>A0AAV7GWH2</accession>
<feature type="compositionally biased region" description="Basic and acidic residues" evidence="1">
    <location>
        <begin position="108"/>
        <end position="120"/>
    </location>
</feature>
<dbReference type="GO" id="GO:0010089">
    <property type="term" value="P:xylem development"/>
    <property type="evidence" value="ECO:0007669"/>
    <property type="project" value="InterPro"/>
</dbReference>
<dbReference type="EMBL" id="JAGFBR010000751">
    <property type="protein sequence ID" value="KAH0436316.1"/>
    <property type="molecule type" value="Genomic_DNA"/>
</dbReference>
<keyword evidence="4" id="KW-1185">Reference proteome</keyword>
<proteinExistence type="predicted"/>
<dbReference type="PANTHER" id="PTHR33974">
    <property type="entry name" value="VASCULAR-RELATED UNKNOWN PROTEIN 1-RELATED"/>
    <property type="match status" value="1"/>
</dbReference>
<dbReference type="PANTHER" id="PTHR33974:SF2">
    <property type="entry name" value="VASCULAR-RELATED UNKNOWN PROTEIN 1"/>
    <property type="match status" value="1"/>
</dbReference>
<feature type="region of interest" description="Disordered" evidence="1">
    <location>
        <begin position="95"/>
        <end position="127"/>
    </location>
</feature>
<protein>
    <submittedName>
        <fullName evidence="3">Uncharacterized protein</fullName>
    </submittedName>
</protein>
<feature type="region of interest" description="Disordered" evidence="1">
    <location>
        <begin position="1"/>
        <end position="26"/>
    </location>
</feature>
<evidence type="ECO:0000313" key="3">
    <source>
        <dbReference type="EMBL" id="KAH0459784.1"/>
    </source>
</evidence>
<comment type="caution">
    <text evidence="3">The sequence shown here is derived from an EMBL/GenBank/DDBJ whole genome shotgun (WGS) entry which is preliminary data.</text>
</comment>
<organism evidence="3 4">
    <name type="scientific">Dendrobium chrysotoxum</name>
    <name type="common">Orchid</name>
    <dbReference type="NCBI Taxonomy" id="161865"/>
    <lineage>
        <taxon>Eukaryota</taxon>
        <taxon>Viridiplantae</taxon>
        <taxon>Streptophyta</taxon>
        <taxon>Embryophyta</taxon>
        <taxon>Tracheophyta</taxon>
        <taxon>Spermatophyta</taxon>
        <taxon>Magnoliopsida</taxon>
        <taxon>Liliopsida</taxon>
        <taxon>Asparagales</taxon>
        <taxon>Orchidaceae</taxon>
        <taxon>Epidendroideae</taxon>
        <taxon>Malaxideae</taxon>
        <taxon>Dendrobiinae</taxon>
        <taxon>Dendrobium</taxon>
    </lineage>
</organism>
<evidence type="ECO:0000313" key="2">
    <source>
        <dbReference type="EMBL" id="KAH0436316.1"/>
    </source>
</evidence>
<reference evidence="3 4" key="1">
    <citation type="journal article" date="2021" name="Hortic Res">
        <title>Chromosome-scale assembly of the Dendrobium chrysotoxum genome enhances the understanding of orchid evolution.</title>
        <authorList>
            <person name="Zhang Y."/>
            <person name="Zhang G.Q."/>
            <person name="Zhang D."/>
            <person name="Liu X.D."/>
            <person name="Xu X.Y."/>
            <person name="Sun W.H."/>
            <person name="Yu X."/>
            <person name="Zhu X."/>
            <person name="Wang Z.W."/>
            <person name="Zhao X."/>
            <person name="Zhong W.Y."/>
            <person name="Chen H."/>
            <person name="Yin W.L."/>
            <person name="Huang T."/>
            <person name="Niu S.C."/>
            <person name="Liu Z.J."/>
        </authorList>
    </citation>
    <scope>NUCLEOTIDE SEQUENCE [LARGE SCALE GENOMIC DNA]</scope>
    <source>
        <strain evidence="3">Lindl</strain>
    </source>
</reference>
<sequence length="158" mass="17745">MEDPNLPFTKSNSPQEHFSPSEESGWTSYFEDFSASEKRKTEETSNYTNLSVSSSLVSDASWKPQVCSQPLNSCNKLNLMKMKKKKKTRLVFDDDSLEDTATSPVNSPKEKMTDDGEGKNLAKGTTEETSYMGRVTECSELRKKGLCLVPFSMFVNNI</sequence>